<evidence type="ECO:0000256" key="7">
    <source>
        <dbReference type="SAM" id="Phobius"/>
    </source>
</evidence>
<evidence type="ECO:0000313" key="8">
    <source>
        <dbReference type="EMBL" id="PJG55552.1"/>
    </source>
</evidence>
<dbReference type="Pfam" id="PF07681">
    <property type="entry name" value="DoxX"/>
    <property type="match status" value="1"/>
</dbReference>
<dbReference type="PANTHER" id="PTHR33452">
    <property type="entry name" value="OXIDOREDUCTASE CATD-RELATED"/>
    <property type="match status" value="1"/>
</dbReference>
<evidence type="ECO:0000256" key="6">
    <source>
        <dbReference type="ARBA" id="ARBA00023136"/>
    </source>
</evidence>
<evidence type="ECO:0000256" key="4">
    <source>
        <dbReference type="ARBA" id="ARBA00022692"/>
    </source>
</evidence>
<gene>
    <name evidence="8" type="ORF">CVM73_08255</name>
</gene>
<dbReference type="InterPro" id="IPR051907">
    <property type="entry name" value="DoxX-like_oxidoreductase"/>
</dbReference>
<evidence type="ECO:0008006" key="10">
    <source>
        <dbReference type="Google" id="ProtNLM"/>
    </source>
</evidence>
<dbReference type="InterPro" id="IPR032808">
    <property type="entry name" value="DoxX"/>
</dbReference>
<dbReference type="AlphaFoldDB" id="A0A2M8RCL6"/>
<evidence type="ECO:0000313" key="9">
    <source>
        <dbReference type="Proteomes" id="UP000231194"/>
    </source>
</evidence>
<comment type="subcellular location">
    <subcellularLocation>
        <location evidence="1">Cell membrane</location>
        <topology evidence="1">Multi-pass membrane protein</topology>
    </subcellularLocation>
</comment>
<evidence type="ECO:0000256" key="5">
    <source>
        <dbReference type="ARBA" id="ARBA00022989"/>
    </source>
</evidence>
<dbReference type="EMBL" id="PGVG01000005">
    <property type="protein sequence ID" value="PJG55552.1"/>
    <property type="molecule type" value="Genomic_DNA"/>
</dbReference>
<evidence type="ECO:0000256" key="2">
    <source>
        <dbReference type="ARBA" id="ARBA00006679"/>
    </source>
</evidence>
<reference evidence="8 9" key="1">
    <citation type="submission" date="2017-11" db="EMBL/GenBank/DDBJ databases">
        <title>Bradyrhizobium forestalis sp. nov., an efficient nitrogen-fixing bacterium isolated from nodules of forest legume species in the Amazon.</title>
        <authorList>
            <person name="Costa E.M."/>
            <person name="Guimaraes A."/>
            <person name="Carvalho T.S."/>
            <person name="Rodrigues T.L."/>
            <person name="Ribeiro P.R.A."/>
            <person name="Lebbe L."/>
            <person name="Willems A."/>
            <person name="Moreira F.M.S."/>
        </authorList>
    </citation>
    <scope>NUCLEOTIDE SEQUENCE [LARGE SCALE GENOMIC DNA]</scope>
    <source>
        <strain evidence="8 9">INPA54B</strain>
    </source>
</reference>
<dbReference type="Proteomes" id="UP000231194">
    <property type="component" value="Unassembled WGS sequence"/>
</dbReference>
<dbReference type="GO" id="GO:0005886">
    <property type="term" value="C:plasma membrane"/>
    <property type="evidence" value="ECO:0007669"/>
    <property type="project" value="UniProtKB-SubCell"/>
</dbReference>
<keyword evidence="6 7" id="KW-0472">Membrane</keyword>
<sequence>MITDQHISTGSGLPSPGALLDRANHLVQTLATPSLVQLVLRLALAVPFWRSGMLKWGGFLQLNDTAVTLFSDEFMLHLPGGPYHFPAPTVMAFLSGSGEIMFPILLVLGLGTRFAALGLLFMTVIVELTVPDGWPIHLTWAAMALALMAYGPGLISLDHLICRARSHAR</sequence>
<name>A0A2M8RCL6_9BRAD</name>
<feature type="transmembrane region" description="Helical" evidence="7">
    <location>
        <begin position="138"/>
        <end position="161"/>
    </location>
</feature>
<accession>A0A2M8RCL6</accession>
<keyword evidence="9" id="KW-1185">Reference proteome</keyword>
<keyword evidence="4 7" id="KW-0812">Transmembrane</keyword>
<dbReference type="OrthoDB" id="121744at2"/>
<proteinExistence type="inferred from homology"/>
<evidence type="ECO:0000256" key="3">
    <source>
        <dbReference type="ARBA" id="ARBA00022475"/>
    </source>
</evidence>
<comment type="caution">
    <text evidence="8">The sequence shown here is derived from an EMBL/GenBank/DDBJ whole genome shotgun (WGS) entry which is preliminary data.</text>
</comment>
<evidence type="ECO:0000256" key="1">
    <source>
        <dbReference type="ARBA" id="ARBA00004651"/>
    </source>
</evidence>
<feature type="transmembrane region" description="Helical" evidence="7">
    <location>
        <begin position="100"/>
        <end position="126"/>
    </location>
</feature>
<dbReference type="RefSeq" id="WP_100231505.1">
    <property type="nucleotide sequence ID" value="NZ_PGVG01000005.1"/>
</dbReference>
<protein>
    <recommendedName>
        <fullName evidence="10">DoxX family protein</fullName>
    </recommendedName>
</protein>
<keyword evidence="5 7" id="KW-1133">Transmembrane helix</keyword>
<comment type="similarity">
    <text evidence="2">Belongs to the DoxX family.</text>
</comment>
<dbReference type="PANTHER" id="PTHR33452:SF1">
    <property type="entry name" value="INNER MEMBRANE PROTEIN YPHA-RELATED"/>
    <property type="match status" value="1"/>
</dbReference>
<organism evidence="8 9">
    <name type="scientific">Bradyrhizobium forestalis</name>
    <dbReference type="NCBI Taxonomy" id="1419263"/>
    <lineage>
        <taxon>Bacteria</taxon>
        <taxon>Pseudomonadati</taxon>
        <taxon>Pseudomonadota</taxon>
        <taxon>Alphaproteobacteria</taxon>
        <taxon>Hyphomicrobiales</taxon>
        <taxon>Nitrobacteraceae</taxon>
        <taxon>Bradyrhizobium</taxon>
    </lineage>
</organism>
<keyword evidence="3" id="KW-1003">Cell membrane</keyword>